<dbReference type="EMBL" id="LACI01001540">
    <property type="protein sequence ID" value="KJU84303.1"/>
    <property type="molecule type" value="Genomic_DNA"/>
</dbReference>
<dbReference type="Gene3D" id="1.10.8.10">
    <property type="entry name" value="DNA helicase RuvA subunit, C-terminal domain"/>
    <property type="match status" value="1"/>
</dbReference>
<evidence type="ECO:0000256" key="2">
    <source>
        <dbReference type="ARBA" id="ARBA00022763"/>
    </source>
</evidence>
<dbReference type="GO" id="GO:0009378">
    <property type="term" value="F:four-way junction helicase activity"/>
    <property type="evidence" value="ECO:0007669"/>
    <property type="project" value="InterPro"/>
</dbReference>
<comment type="function">
    <text evidence="6">The RuvA-RuvB-RuvC complex processes Holliday junction (HJ) DNA during genetic recombination and DNA repair, while the RuvA-RuvB complex plays an important role in the rescue of blocked DNA replication forks via replication fork reversal (RFR). RuvA specifically binds to HJ cruciform DNA, conferring on it an open structure. The RuvB hexamer acts as an ATP-dependent pump, pulling dsDNA into and through the RuvAB complex. HJ branch migration allows RuvC to scan DNA until it finds its consensus sequence, where it cleaves and resolves the cruciform DNA.</text>
</comment>
<feature type="domain" description="Helix-hairpin-helix DNA-binding motif class 1" evidence="7">
    <location>
        <begin position="106"/>
        <end position="125"/>
    </location>
</feature>
<reference evidence="8 9" key="1">
    <citation type="submission" date="2015-02" db="EMBL/GenBank/DDBJ databases">
        <title>Single-cell genomics of uncultivated deep-branching MTB reveals a conserved set of magnetosome genes.</title>
        <authorList>
            <person name="Kolinko S."/>
            <person name="Richter M."/>
            <person name="Glockner F.O."/>
            <person name="Brachmann A."/>
            <person name="Schuler D."/>
        </authorList>
    </citation>
    <scope>NUCLEOTIDE SEQUENCE [LARGE SCALE GENOMIC DNA]</scope>
    <source>
        <strain evidence="8">TM-1</strain>
    </source>
</reference>
<keyword evidence="4 6" id="KW-0233">DNA recombination</keyword>
<feature type="domain" description="Helix-hairpin-helix DNA-binding motif class 1" evidence="7">
    <location>
        <begin position="71"/>
        <end position="90"/>
    </location>
</feature>
<accession>A0A0F3GUG3</accession>
<keyword evidence="8" id="KW-0378">Hydrolase</keyword>
<dbReference type="SUPFAM" id="SSF46929">
    <property type="entry name" value="DNA helicase RuvA subunit, C-terminal domain"/>
    <property type="match status" value="1"/>
</dbReference>
<dbReference type="GO" id="GO:0006281">
    <property type="term" value="P:DNA repair"/>
    <property type="evidence" value="ECO:0007669"/>
    <property type="project" value="UniProtKB-UniRule"/>
</dbReference>
<evidence type="ECO:0000256" key="3">
    <source>
        <dbReference type="ARBA" id="ARBA00023125"/>
    </source>
</evidence>
<dbReference type="SMART" id="SM00278">
    <property type="entry name" value="HhH1"/>
    <property type="match status" value="2"/>
</dbReference>
<dbReference type="AlphaFoldDB" id="A0A0F3GUG3"/>
<dbReference type="Gene3D" id="2.40.50.140">
    <property type="entry name" value="Nucleic acid-binding proteins"/>
    <property type="match status" value="1"/>
</dbReference>
<evidence type="ECO:0000256" key="4">
    <source>
        <dbReference type="ARBA" id="ARBA00023172"/>
    </source>
</evidence>
<feature type="region of interest" description="Domain III" evidence="6">
    <location>
        <begin position="139"/>
        <end position="190"/>
    </location>
</feature>
<dbReference type="GO" id="GO:0005737">
    <property type="term" value="C:cytoplasm"/>
    <property type="evidence" value="ECO:0007669"/>
    <property type="project" value="UniProtKB-SubCell"/>
</dbReference>
<keyword evidence="2 6" id="KW-0227">DNA damage</keyword>
<gene>
    <name evidence="6" type="primary">ruvA</name>
    <name evidence="8" type="ORF">MBAV_003509</name>
</gene>
<evidence type="ECO:0000256" key="1">
    <source>
        <dbReference type="ARBA" id="ARBA00022490"/>
    </source>
</evidence>
<dbReference type="GO" id="GO:0006310">
    <property type="term" value="P:DNA recombination"/>
    <property type="evidence" value="ECO:0007669"/>
    <property type="project" value="UniProtKB-UniRule"/>
</dbReference>
<name>A0A0F3GUG3_9BACT</name>
<dbReference type="NCBIfam" id="TIGR00084">
    <property type="entry name" value="ruvA"/>
    <property type="match status" value="1"/>
</dbReference>
<dbReference type="Pfam" id="PF01330">
    <property type="entry name" value="RuvA_N"/>
    <property type="match status" value="1"/>
</dbReference>
<dbReference type="SUPFAM" id="SSF50249">
    <property type="entry name" value="Nucleic acid-binding proteins"/>
    <property type="match status" value="1"/>
</dbReference>
<dbReference type="InterPro" id="IPR000085">
    <property type="entry name" value="RuvA"/>
</dbReference>
<dbReference type="GO" id="GO:0000400">
    <property type="term" value="F:four-way junction DNA binding"/>
    <property type="evidence" value="ECO:0007669"/>
    <property type="project" value="UniProtKB-UniRule"/>
</dbReference>
<evidence type="ECO:0000256" key="5">
    <source>
        <dbReference type="ARBA" id="ARBA00023204"/>
    </source>
</evidence>
<evidence type="ECO:0000313" key="8">
    <source>
        <dbReference type="EMBL" id="KJU84303.1"/>
    </source>
</evidence>
<dbReference type="InterPro" id="IPR013849">
    <property type="entry name" value="DNA_helicase_Holl-junc_RuvA_I"/>
</dbReference>
<dbReference type="InterPro" id="IPR011114">
    <property type="entry name" value="RuvA_C"/>
</dbReference>
<comment type="domain">
    <text evidence="6">Has three domains with a flexible linker between the domains II and III and assumes an 'L' shape. Domain III is highly mobile and contacts RuvB.</text>
</comment>
<dbReference type="GO" id="GO:0016787">
    <property type="term" value="F:hydrolase activity"/>
    <property type="evidence" value="ECO:0007669"/>
    <property type="project" value="UniProtKB-KW"/>
</dbReference>
<dbReference type="PATRIC" id="fig|29290.4.peg.4506"/>
<dbReference type="InterPro" id="IPR010994">
    <property type="entry name" value="RuvA_2-like"/>
</dbReference>
<comment type="similarity">
    <text evidence="6">Belongs to the RuvA family.</text>
</comment>
<sequence>MIGSIRGRVIRKRASEVLIETNGVGYEVHVAINCELPREGNDAFLYIYTYVREGSLQLYGFMREEERLLFSRLLGVSGIGPRIALATLSGLSVERFAAAIEGEDVAVLSRLPGIGKKTAQRLILELKGKLPSIVAAKDSEYEDALSALLTLGYKKPDIITTLDTLKKKDIQDIETLIREALKYLSEGTGN</sequence>
<dbReference type="HAMAP" id="MF_00031">
    <property type="entry name" value="DNA_HJ_migration_RuvA"/>
    <property type="match status" value="1"/>
</dbReference>
<evidence type="ECO:0000256" key="6">
    <source>
        <dbReference type="HAMAP-Rule" id="MF_00031"/>
    </source>
</evidence>
<keyword evidence="3 6" id="KW-0238">DNA-binding</keyword>
<comment type="caution">
    <text evidence="6">Lacks conserved residue(s) required for the propagation of feature annotation.</text>
</comment>
<evidence type="ECO:0000259" key="7">
    <source>
        <dbReference type="SMART" id="SM00278"/>
    </source>
</evidence>
<comment type="subcellular location">
    <subcellularLocation>
        <location evidence="6">Cytoplasm</location>
    </subcellularLocation>
</comment>
<dbReference type="InterPro" id="IPR003583">
    <property type="entry name" value="Hlx-hairpin-Hlx_DNA-bd_motif"/>
</dbReference>
<dbReference type="GO" id="GO:0005524">
    <property type="term" value="F:ATP binding"/>
    <property type="evidence" value="ECO:0007669"/>
    <property type="project" value="InterPro"/>
</dbReference>
<dbReference type="Proteomes" id="UP000033423">
    <property type="component" value="Unassembled WGS sequence"/>
</dbReference>
<keyword evidence="1 6" id="KW-0963">Cytoplasm</keyword>
<keyword evidence="5 6" id="KW-0234">DNA repair</keyword>
<comment type="caution">
    <text evidence="8">The sequence shown here is derived from an EMBL/GenBank/DDBJ whole genome shotgun (WGS) entry which is preliminary data.</text>
</comment>
<dbReference type="SUPFAM" id="SSF47781">
    <property type="entry name" value="RuvA domain 2-like"/>
    <property type="match status" value="1"/>
</dbReference>
<comment type="subunit">
    <text evidence="6">Homotetramer. Forms an RuvA(8)-RuvB(12)-Holliday junction (HJ) complex. HJ DNA is sandwiched between 2 RuvA tetramers; dsDNA enters through RuvA and exits via RuvB. An RuvB hexamer assembles on each DNA strand where it exits the tetramer. Each RuvB hexamer is contacted by two RuvA subunits (via domain III) on 2 adjacent RuvB subunits; this complex drives branch migration. In the full resolvosome a probable DNA-RuvA(4)-RuvB(12)-RuvC(2) complex forms which resolves the HJ.</text>
</comment>
<dbReference type="CDD" id="cd14332">
    <property type="entry name" value="UBA_RuvA_C"/>
    <property type="match status" value="1"/>
</dbReference>
<evidence type="ECO:0000313" key="9">
    <source>
        <dbReference type="Proteomes" id="UP000033423"/>
    </source>
</evidence>
<proteinExistence type="inferred from homology"/>
<dbReference type="Gene3D" id="1.10.150.20">
    <property type="entry name" value="5' to 3' exonuclease, C-terminal subdomain"/>
    <property type="match status" value="1"/>
</dbReference>
<organism evidence="8 9">
    <name type="scientific">Candidatus Magnetobacterium bavaricum</name>
    <dbReference type="NCBI Taxonomy" id="29290"/>
    <lineage>
        <taxon>Bacteria</taxon>
        <taxon>Pseudomonadati</taxon>
        <taxon>Nitrospirota</taxon>
        <taxon>Thermodesulfovibrionia</taxon>
        <taxon>Thermodesulfovibrionales</taxon>
        <taxon>Candidatus Magnetobacteriaceae</taxon>
        <taxon>Candidatus Magnetobacterium</taxon>
    </lineage>
</organism>
<dbReference type="InterPro" id="IPR012340">
    <property type="entry name" value="NA-bd_OB-fold"/>
</dbReference>
<dbReference type="GO" id="GO:0009379">
    <property type="term" value="C:Holliday junction helicase complex"/>
    <property type="evidence" value="ECO:0007669"/>
    <property type="project" value="InterPro"/>
</dbReference>
<dbReference type="GO" id="GO:0048476">
    <property type="term" value="C:Holliday junction resolvase complex"/>
    <property type="evidence" value="ECO:0007669"/>
    <property type="project" value="UniProtKB-UniRule"/>
</dbReference>
<dbReference type="Pfam" id="PF07499">
    <property type="entry name" value="RuvA_C"/>
    <property type="match status" value="1"/>
</dbReference>
<dbReference type="Pfam" id="PF14520">
    <property type="entry name" value="HHH_5"/>
    <property type="match status" value="1"/>
</dbReference>
<protein>
    <recommendedName>
        <fullName evidence="6">Holliday junction branch migration complex subunit RuvA</fullName>
    </recommendedName>
</protein>
<dbReference type="InterPro" id="IPR036267">
    <property type="entry name" value="RuvA_C_sf"/>
</dbReference>
<keyword evidence="9" id="KW-1185">Reference proteome</keyword>